<evidence type="ECO:0000256" key="9">
    <source>
        <dbReference type="HAMAP-Rule" id="MF_00021"/>
    </source>
</evidence>
<keyword evidence="7 9" id="KW-0694">RNA-binding</keyword>
<keyword evidence="8 9" id="KW-0784">Thiamine biosynthesis</keyword>
<evidence type="ECO:0000256" key="8">
    <source>
        <dbReference type="ARBA" id="ARBA00022977"/>
    </source>
</evidence>
<organism evidence="11 12">
    <name type="scientific">Methanoliparum thermophilum</name>
    <dbReference type="NCBI Taxonomy" id="2491083"/>
    <lineage>
        <taxon>Archaea</taxon>
        <taxon>Methanobacteriati</taxon>
        <taxon>Methanobacteriota</taxon>
        <taxon>Candidatus Methanoliparia</taxon>
        <taxon>Candidatus Methanoliparales</taxon>
        <taxon>Candidatus Methanoliparaceae</taxon>
        <taxon>Candidatus Methanoliparum</taxon>
    </lineage>
</organism>
<dbReference type="PROSITE" id="PS51165">
    <property type="entry name" value="THUMP"/>
    <property type="match status" value="1"/>
</dbReference>
<proteinExistence type="inferred from homology"/>
<dbReference type="InterPro" id="IPR050102">
    <property type="entry name" value="tRNA_sulfurtransferase_ThiI"/>
</dbReference>
<dbReference type="GO" id="GO:0140741">
    <property type="term" value="F:tRNA-uracil-4 sulfurtransferase activity"/>
    <property type="evidence" value="ECO:0007669"/>
    <property type="project" value="UniProtKB-EC"/>
</dbReference>
<dbReference type="FunFam" id="3.40.50.620:FF:000053">
    <property type="entry name" value="Probable tRNA sulfurtransferase"/>
    <property type="match status" value="1"/>
</dbReference>
<dbReference type="Pfam" id="PF02568">
    <property type="entry name" value="ThiI"/>
    <property type="match status" value="1"/>
</dbReference>
<keyword evidence="5 9" id="KW-0547">Nucleotide-binding</keyword>
<dbReference type="PANTHER" id="PTHR43209:SF1">
    <property type="entry name" value="TRNA SULFURTRANSFERASE"/>
    <property type="match status" value="1"/>
</dbReference>
<dbReference type="Gene3D" id="3.40.50.620">
    <property type="entry name" value="HUPs"/>
    <property type="match status" value="2"/>
</dbReference>
<dbReference type="InterPro" id="IPR020536">
    <property type="entry name" value="ThiI_AANH"/>
</dbReference>
<name>A0A520KTS8_METT2</name>
<dbReference type="AlphaFoldDB" id="A0A520KTS8"/>
<dbReference type="GO" id="GO:0005829">
    <property type="term" value="C:cytosol"/>
    <property type="evidence" value="ECO:0007669"/>
    <property type="project" value="TreeGrafter"/>
</dbReference>
<dbReference type="InterPro" id="IPR049962">
    <property type="entry name" value="THUMP_ThiI"/>
</dbReference>
<protein>
    <recommendedName>
        <fullName evidence="9">Probable tRNA sulfurtransferase</fullName>
        <ecNumber evidence="9">2.8.1.4</ecNumber>
    </recommendedName>
    <alternativeName>
        <fullName evidence="9">Sulfur carrier protein ThiS sulfurtransferase</fullName>
    </alternativeName>
    <alternativeName>
        <fullName evidence="9">Thiamine biosynthesis protein ThiI</fullName>
    </alternativeName>
    <alternativeName>
        <fullName evidence="9">tRNA 4-thiouridine synthase</fullName>
    </alternativeName>
</protein>
<accession>A0A520KTS8</accession>
<dbReference type="CDD" id="cd11716">
    <property type="entry name" value="THUMP_ThiI"/>
    <property type="match status" value="1"/>
</dbReference>
<feature type="binding site" evidence="9">
    <location>
        <position position="403"/>
    </location>
    <ligand>
        <name>ATP</name>
        <dbReference type="ChEBI" id="CHEBI:30616"/>
    </ligand>
</feature>
<dbReference type="GO" id="GO:0009229">
    <property type="term" value="P:thiamine diphosphate biosynthetic process"/>
    <property type="evidence" value="ECO:0007669"/>
    <property type="project" value="UniProtKB-UniRule"/>
</dbReference>
<dbReference type="SUPFAM" id="SSF143437">
    <property type="entry name" value="THUMP domain-like"/>
    <property type="match status" value="1"/>
</dbReference>
<keyword evidence="6 9" id="KW-0067">ATP-binding</keyword>
<dbReference type="Gene3D" id="3.30.2130.30">
    <property type="match status" value="1"/>
</dbReference>
<dbReference type="GO" id="GO:0000049">
    <property type="term" value="F:tRNA binding"/>
    <property type="evidence" value="ECO:0007669"/>
    <property type="project" value="UniProtKB-UniRule"/>
</dbReference>
<keyword evidence="4 9" id="KW-0808">Transferase</keyword>
<dbReference type="GO" id="GO:0009228">
    <property type="term" value="P:thiamine biosynthetic process"/>
    <property type="evidence" value="ECO:0007669"/>
    <property type="project" value="UniProtKB-KW"/>
</dbReference>
<comment type="subcellular location">
    <subcellularLocation>
        <location evidence="1 9">Cytoplasm</location>
    </subcellularLocation>
</comment>
<comment type="catalytic activity">
    <reaction evidence="9">
        <text>[ThiI sulfur-carrier protein]-S-sulfanyl-L-cysteine + a uridine in tRNA + 2 reduced [2Fe-2S]-[ferredoxin] + ATP + H(+) = [ThiI sulfur-carrier protein]-L-cysteine + a 4-thiouridine in tRNA + 2 oxidized [2Fe-2S]-[ferredoxin] + AMP + diphosphate</text>
        <dbReference type="Rhea" id="RHEA:24176"/>
        <dbReference type="Rhea" id="RHEA-COMP:10000"/>
        <dbReference type="Rhea" id="RHEA-COMP:10001"/>
        <dbReference type="Rhea" id="RHEA-COMP:13337"/>
        <dbReference type="Rhea" id="RHEA-COMP:13338"/>
        <dbReference type="Rhea" id="RHEA-COMP:13339"/>
        <dbReference type="Rhea" id="RHEA-COMP:13340"/>
        <dbReference type="ChEBI" id="CHEBI:15378"/>
        <dbReference type="ChEBI" id="CHEBI:29950"/>
        <dbReference type="ChEBI" id="CHEBI:30616"/>
        <dbReference type="ChEBI" id="CHEBI:33019"/>
        <dbReference type="ChEBI" id="CHEBI:33737"/>
        <dbReference type="ChEBI" id="CHEBI:33738"/>
        <dbReference type="ChEBI" id="CHEBI:61963"/>
        <dbReference type="ChEBI" id="CHEBI:65315"/>
        <dbReference type="ChEBI" id="CHEBI:136798"/>
        <dbReference type="ChEBI" id="CHEBI:456215"/>
        <dbReference type="EC" id="2.8.1.4"/>
    </reaction>
</comment>
<evidence type="ECO:0000313" key="11">
    <source>
        <dbReference type="EMBL" id="RZN64965.1"/>
    </source>
</evidence>
<comment type="function">
    <text evidence="9">Catalyzes the ATP-dependent transfer of a sulfur to tRNA to produce 4-thiouridine in position 8 of tRNAs, which functions as a near-UV photosensor. Also catalyzes the transfer of sulfur to the sulfur carrier protein ThiS, forming ThiS-thiocarboxylate. This is a step in the synthesis of thiazole, in the thiamine biosynthesis pathway. The sulfur is donated as persulfide by IscS.</text>
</comment>
<dbReference type="Proteomes" id="UP000317158">
    <property type="component" value="Unassembled WGS sequence"/>
</dbReference>
<dbReference type="InterPro" id="IPR004114">
    <property type="entry name" value="THUMP_dom"/>
</dbReference>
<dbReference type="GO" id="GO:0052837">
    <property type="term" value="P:thiazole biosynthetic process"/>
    <property type="evidence" value="ECO:0007669"/>
    <property type="project" value="TreeGrafter"/>
</dbReference>
<dbReference type="EC" id="2.8.1.4" evidence="9"/>
<evidence type="ECO:0000256" key="6">
    <source>
        <dbReference type="ARBA" id="ARBA00022840"/>
    </source>
</evidence>
<evidence type="ECO:0000256" key="4">
    <source>
        <dbReference type="ARBA" id="ARBA00022679"/>
    </source>
</evidence>
<comment type="similarity">
    <text evidence="9">Belongs to the ThiI family.</text>
</comment>
<dbReference type="InterPro" id="IPR003720">
    <property type="entry name" value="tRNA_STrfase"/>
</dbReference>
<dbReference type="SUPFAM" id="SSF52402">
    <property type="entry name" value="Adenine nucleotide alpha hydrolases-like"/>
    <property type="match status" value="1"/>
</dbReference>
<dbReference type="EMBL" id="RXIF01000004">
    <property type="protein sequence ID" value="RZN64965.1"/>
    <property type="molecule type" value="Genomic_DNA"/>
</dbReference>
<evidence type="ECO:0000256" key="5">
    <source>
        <dbReference type="ARBA" id="ARBA00022741"/>
    </source>
</evidence>
<feature type="binding site" evidence="9">
    <location>
        <begin position="298"/>
        <end position="299"/>
    </location>
    <ligand>
        <name>ATP</name>
        <dbReference type="ChEBI" id="CHEBI:30616"/>
    </ligand>
</feature>
<comment type="pathway">
    <text evidence="9">Cofactor biosynthesis; thiamine diphosphate biosynthesis.</text>
</comment>
<dbReference type="PANTHER" id="PTHR43209">
    <property type="entry name" value="TRNA SULFURTRANSFERASE"/>
    <property type="match status" value="1"/>
</dbReference>
<dbReference type="GO" id="GO:0005524">
    <property type="term" value="F:ATP binding"/>
    <property type="evidence" value="ECO:0007669"/>
    <property type="project" value="UniProtKB-UniRule"/>
</dbReference>
<dbReference type="SMART" id="SM00981">
    <property type="entry name" value="THUMP"/>
    <property type="match status" value="1"/>
</dbReference>
<comment type="caution">
    <text evidence="11">The sequence shown here is derived from an EMBL/GenBank/DDBJ whole genome shotgun (WGS) entry which is preliminary data.</text>
</comment>
<dbReference type="GO" id="GO:0002937">
    <property type="term" value="P:tRNA 4-thiouridine biosynthesis"/>
    <property type="evidence" value="ECO:0007669"/>
    <property type="project" value="TreeGrafter"/>
</dbReference>
<feature type="domain" description="THUMP" evidence="10">
    <location>
        <begin position="55"/>
        <end position="157"/>
    </location>
</feature>
<keyword evidence="2 9" id="KW-0963">Cytoplasm</keyword>
<evidence type="ECO:0000256" key="1">
    <source>
        <dbReference type="ARBA" id="ARBA00004496"/>
    </source>
</evidence>
<feature type="binding site" evidence="9">
    <location>
        <position position="381"/>
    </location>
    <ligand>
        <name>ATP</name>
        <dbReference type="ChEBI" id="CHEBI:30616"/>
    </ligand>
</feature>
<dbReference type="InterPro" id="IPR014729">
    <property type="entry name" value="Rossmann-like_a/b/a_fold"/>
</dbReference>
<evidence type="ECO:0000256" key="3">
    <source>
        <dbReference type="ARBA" id="ARBA00022555"/>
    </source>
</evidence>
<feature type="binding site" evidence="9">
    <location>
        <position position="412"/>
    </location>
    <ligand>
        <name>ATP</name>
        <dbReference type="ChEBI" id="CHEBI:30616"/>
    </ligand>
</feature>
<comment type="catalytic activity">
    <reaction evidence="9">
        <text>[ThiS sulfur-carrier protein]-C-terminal Gly-Gly-AMP + S-sulfanyl-L-cysteinyl-[cysteine desulfurase] + AH2 = [ThiS sulfur-carrier protein]-C-terminal-Gly-aminoethanethioate + L-cysteinyl-[cysteine desulfurase] + A + AMP + 2 H(+)</text>
        <dbReference type="Rhea" id="RHEA:43340"/>
        <dbReference type="Rhea" id="RHEA-COMP:12157"/>
        <dbReference type="Rhea" id="RHEA-COMP:12158"/>
        <dbReference type="Rhea" id="RHEA-COMP:12910"/>
        <dbReference type="Rhea" id="RHEA-COMP:19908"/>
        <dbReference type="ChEBI" id="CHEBI:13193"/>
        <dbReference type="ChEBI" id="CHEBI:15378"/>
        <dbReference type="ChEBI" id="CHEBI:17499"/>
        <dbReference type="ChEBI" id="CHEBI:29950"/>
        <dbReference type="ChEBI" id="CHEBI:61963"/>
        <dbReference type="ChEBI" id="CHEBI:90618"/>
        <dbReference type="ChEBI" id="CHEBI:232372"/>
        <dbReference type="ChEBI" id="CHEBI:456215"/>
    </reaction>
</comment>
<reference evidence="11 12" key="1">
    <citation type="journal article" date="2019" name="Nat. Microbiol.">
        <title>Wide diversity of methane and short-chain alkane metabolisms in uncultured archaea.</title>
        <authorList>
            <person name="Borrel G."/>
            <person name="Adam P.S."/>
            <person name="McKay L.J."/>
            <person name="Chen L.X."/>
            <person name="Sierra-Garcia I.N."/>
            <person name="Sieber C.M."/>
            <person name="Letourneur Q."/>
            <person name="Ghozlane A."/>
            <person name="Andersen G.L."/>
            <person name="Li W.J."/>
            <person name="Hallam S.J."/>
            <person name="Muyzer G."/>
            <person name="de Oliveira V.M."/>
            <person name="Inskeep W.P."/>
            <person name="Banfield J.F."/>
            <person name="Gribaldo S."/>
        </authorList>
    </citation>
    <scope>NUCLEOTIDE SEQUENCE [LARGE SCALE GENOMIC DNA]</scope>
    <source>
        <strain evidence="11">NM1a</strain>
    </source>
</reference>
<keyword evidence="3 9" id="KW-0820">tRNA-binding</keyword>
<feature type="binding site" evidence="9">
    <location>
        <begin position="323"/>
        <end position="324"/>
    </location>
    <ligand>
        <name>ATP</name>
        <dbReference type="ChEBI" id="CHEBI:30616"/>
    </ligand>
</feature>
<dbReference type="Pfam" id="PF02926">
    <property type="entry name" value="THUMP"/>
    <property type="match status" value="1"/>
</dbReference>
<evidence type="ECO:0000256" key="2">
    <source>
        <dbReference type="ARBA" id="ARBA00022490"/>
    </source>
</evidence>
<gene>
    <name evidence="9" type="primary">thiI</name>
    <name evidence="11" type="ORF">EF806_02675</name>
</gene>
<dbReference type="HAMAP" id="MF_00021">
    <property type="entry name" value="ThiI"/>
    <property type="match status" value="1"/>
</dbReference>
<dbReference type="UniPathway" id="UPA00060"/>
<dbReference type="GO" id="GO:0004810">
    <property type="term" value="F:CCA tRNA nucleotidyltransferase activity"/>
    <property type="evidence" value="ECO:0007669"/>
    <property type="project" value="InterPro"/>
</dbReference>
<evidence type="ECO:0000313" key="12">
    <source>
        <dbReference type="Proteomes" id="UP000317158"/>
    </source>
</evidence>
<dbReference type="InterPro" id="IPR054173">
    <property type="entry name" value="ThiI_fer"/>
</dbReference>
<dbReference type="Pfam" id="PF22025">
    <property type="entry name" value="ThiI_fer"/>
    <property type="match status" value="1"/>
</dbReference>
<evidence type="ECO:0000256" key="7">
    <source>
        <dbReference type="ARBA" id="ARBA00022884"/>
    </source>
</evidence>
<evidence type="ECO:0000259" key="10">
    <source>
        <dbReference type="PROSITE" id="PS51165"/>
    </source>
</evidence>
<sequence>MGKPTLYLIRYDELALKSDYVRKKWEDQLVKSIKSRIKSCNIRRERGRIWVYSGEDISSKLGKIPGIHSFSLCYPCTLDDLKDNLLEFVERSLKDEKTFALRVKRIGDHNFTSQDVARQMGAIIQENYPFLSVDLENPEKEIFIEIRDRDCYLFDDIIKGVGGLPEGVEGSVLGCLSSELDLLACWMMIKRGCNIWAIIDKDFNKSDDLLKVLREFKPDIKSSTIEDLKTKKILGIVTGDIKIPSQKNEKRYKIPIYQPLIGLKKDYLDRFKKFFNINPMDKRYDLLDEKPFSRVVSLMSDGIDSPVATYLLLDKYVDVITIHFDNSPFIDQESLQKYKKIINHLNKSFKRNIKAYIIPNGKNLKFLAKNCKESLRCILCKRMMLRIAEDIADREKANGIVTGESIGQVASQTLHNLCILNQTVEKQIIRPLIGMNKIEIIEIAKKIGTYDISISPSLECKIVPKSPATSARLDDVMYEESKIDIKFLINESINNVYIC</sequence>